<proteinExistence type="predicted"/>
<dbReference type="InterPro" id="IPR047951">
    <property type="entry name" value="Transpos_ISL3"/>
</dbReference>
<dbReference type="PANTHER" id="PTHR33498">
    <property type="entry name" value="TRANSPOSASE FOR INSERTION SEQUENCE ELEMENT IS1557"/>
    <property type="match status" value="1"/>
</dbReference>
<evidence type="ECO:0000313" key="3">
    <source>
        <dbReference type="Proteomes" id="UP000596063"/>
    </source>
</evidence>
<sequence>MSHAGMIIGLPGLEIERVVRIQGIEVWAKPSIRPPCKHCQGAGLRIKATYQRTIKHTRQGNQILTLHLRVPKYHCQGCRRYFRHSFVGIRPRYRASEAYRLEVFEAHDGGVTQRKLSLTHRISPATVERWYQHHIGQKRSEGDRRYCPRVLGIDEHFFTRKSGYATTFADLRNHKVFDVKLGRSEPSLRRYLRGLQGREQVQVVVMDLSETYRSIARRYFPNATIVADRFHVVRLINQHFLKVWQQHDPEGRKNRGLISLMRRHKWRLGDEQHANLMRYLADYPVLQALYLAKQRLVRFVLLKTLTRKKAEARLPAFVALVEQLEASPLHALARTLRSWLQPIVAMWRFTKSNGITEGFHNKMEMISRRAYGFRNFENYRLRVLAHCGWDGVINRVR</sequence>
<organism evidence="2 3">
    <name type="scientific">Spongiibacter nanhainus</name>
    <dbReference type="NCBI Taxonomy" id="2794344"/>
    <lineage>
        <taxon>Bacteria</taxon>
        <taxon>Pseudomonadati</taxon>
        <taxon>Pseudomonadota</taxon>
        <taxon>Gammaproteobacteria</taxon>
        <taxon>Cellvibrionales</taxon>
        <taxon>Spongiibacteraceae</taxon>
        <taxon>Spongiibacter</taxon>
    </lineage>
</organism>
<evidence type="ECO:0000313" key="2">
    <source>
        <dbReference type="EMBL" id="QQD17463.1"/>
    </source>
</evidence>
<dbReference type="AlphaFoldDB" id="A0A7T4UPA4"/>
<evidence type="ECO:0000259" key="1">
    <source>
        <dbReference type="Pfam" id="PF01610"/>
    </source>
</evidence>
<dbReference type="RefSeq" id="WP_198568964.1">
    <property type="nucleotide sequence ID" value="NZ_CP066167.1"/>
</dbReference>
<dbReference type="KEGG" id="snan:I6N98_13980"/>
<gene>
    <name evidence="2" type="ORF">I6N98_13980</name>
</gene>
<keyword evidence="3" id="KW-1185">Reference proteome</keyword>
<dbReference type="Proteomes" id="UP000596063">
    <property type="component" value="Chromosome"/>
</dbReference>
<reference evidence="2 3" key="1">
    <citation type="submission" date="2020-12" db="EMBL/GenBank/DDBJ databases">
        <authorList>
            <person name="Shan Y."/>
        </authorList>
    </citation>
    <scope>NUCLEOTIDE SEQUENCE [LARGE SCALE GENOMIC DNA]</scope>
    <source>
        <strain evidence="3">csc3.9</strain>
    </source>
</reference>
<accession>A0A7T4UPA4</accession>
<protein>
    <submittedName>
        <fullName evidence="2">ISL3 family transposase</fullName>
    </submittedName>
</protein>
<dbReference type="EMBL" id="CP066167">
    <property type="protein sequence ID" value="QQD17463.1"/>
    <property type="molecule type" value="Genomic_DNA"/>
</dbReference>
<dbReference type="Pfam" id="PF01610">
    <property type="entry name" value="DDE_Tnp_ISL3"/>
    <property type="match status" value="1"/>
</dbReference>
<dbReference type="PANTHER" id="PTHR33498:SF1">
    <property type="entry name" value="TRANSPOSASE FOR INSERTION SEQUENCE ELEMENT IS1557"/>
    <property type="match status" value="1"/>
</dbReference>
<name>A0A7T4UPA4_9GAMM</name>
<dbReference type="InterPro" id="IPR002560">
    <property type="entry name" value="Transposase_DDE"/>
</dbReference>
<feature type="domain" description="Transposase IS204/IS1001/IS1096/IS1165 DDE" evidence="1">
    <location>
        <begin position="151"/>
        <end position="383"/>
    </location>
</feature>
<dbReference type="NCBIfam" id="NF033550">
    <property type="entry name" value="transpos_ISL3"/>
    <property type="match status" value="1"/>
</dbReference>